<proteinExistence type="inferred from homology"/>
<evidence type="ECO:0000256" key="4">
    <source>
        <dbReference type="ARBA" id="ARBA00023235"/>
    </source>
</evidence>
<dbReference type="InterPro" id="IPR004561">
    <property type="entry name" value="IsoChor_synthase"/>
</dbReference>
<evidence type="ECO:0000256" key="1">
    <source>
        <dbReference type="ARBA" id="ARBA00000799"/>
    </source>
</evidence>
<evidence type="ECO:0000313" key="9">
    <source>
        <dbReference type="Proteomes" id="UP000028504"/>
    </source>
</evidence>
<dbReference type="InterPro" id="IPR005801">
    <property type="entry name" value="ADC_synthase"/>
</dbReference>
<comment type="catalytic activity">
    <reaction evidence="1">
        <text>chorismate = isochorismate</text>
        <dbReference type="Rhea" id="RHEA:18985"/>
        <dbReference type="ChEBI" id="CHEBI:29748"/>
        <dbReference type="ChEBI" id="CHEBI:29780"/>
        <dbReference type="EC" id="5.4.4.2"/>
    </reaction>
</comment>
<dbReference type="PANTHER" id="PTHR42839:SF2">
    <property type="entry name" value="ISOCHORISMATE SYNTHASE ENTC"/>
    <property type="match status" value="1"/>
</dbReference>
<name>A0ABM5QN70_9CORY</name>
<dbReference type="Gene3D" id="3.60.120.10">
    <property type="entry name" value="Anthranilate synthase"/>
    <property type="match status" value="1"/>
</dbReference>
<sequence>MRSQFPTRPHTAPDFLLSRPHGSVRTQGVRDVPQSIAAAATALRTGDAEMVVGALPFDPEQPAALTIPERIVREPGILHPHPYYLSGPGAGLSARVAATDPDADEHRERVARAVAAIRAGQAKKIVLARAVDIEFAAPVDPLLVAARLIATSANHEGFIADLSPAGESFAGRMLVGASPEVLVHKAGTTVTAYPLAGSAPRKADASADAAAARALAYSGKDRAEHAFVVDHLRQALAPLCCRLAIPSEPELTQTNEVWHLATPITGELDHKHAGLTALELAQLVHPTPAICGTPTARARDYILGTESPRGFYAGAVGWADSSGDGEFMVAIRCADVAADGLSARTWAGGGIVADSDPAVELAETTAKLGTMMRALGIENSAAAGLA</sequence>
<gene>
    <name evidence="8" type="ORF">CATYP_06080</name>
</gene>
<reference evidence="8 9" key="1">
    <citation type="submission" date="2014-07" db="EMBL/GenBank/DDBJ databases">
        <title>Complete genome sequence of Corynebacterium atypicum DSM 44849: identifiction of the mycolic acid biosynthesis genes.</title>
        <authorList>
            <person name="Tippelt A."/>
            <person name="Mollmann S."/>
            <person name="Albersmeier A."/>
            <person name="Jaenicke S."/>
            <person name="Ruckert C."/>
            <person name="Tauch A."/>
        </authorList>
    </citation>
    <scope>NUCLEOTIDE SEQUENCE [LARGE SCALE GENOMIC DNA]</scope>
    <source>
        <strain evidence="8 9">R2070</strain>
    </source>
</reference>
<dbReference type="InterPro" id="IPR019999">
    <property type="entry name" value="Anth_synth_I-like"/>
</dbReference>
<accession>A0ABM5QN70</accession>
<dbReference type="EC" id="5.4.4.2" evidence="3"/>
<organism evidence="8 9">
    <name type="scientific">Corynebacterium atypicum</name>
    <dbReference type="NCBI Taxonomy" id="191610"/>
    <lineage>
        <taxon>Bacteria</taxon>
        <taxon>Bacillati</taxon>
        <taxon>Actinomycetota</taxon>
        <taxon>Actinomycetes</taxon>
        <taxon>Mycobacteriales</taxon>
        <taxon>Corynebacteriaceae</taxon>
        <taxon>Corynebacterium</taxon>
    </lineage>
</organism>
<feature type="domain" description="Chorismate-utilising enzyme C-terminal" evidence="7">
    <location>
        <begin position="103"/>
        <end position="367"/>
    </location>
</feature>
<feature type="region of interest" description="Disordered" evidence="6">
    <location>
        <begin position="1"/>
        <end position="22"/>
    </location>
</feature>
<dbReference type="InterPro" id="IPR015890">
    <property type="entry name" value="Chorismate_C"/>
</dbReference>
<protein>
    <recommendedName>
        <fullName evidence="3">isochorismate synthase</fullName>
        <ecNumber evidence="3">5.4.4.2</ecNumber>
    </recommendedName>
    <alternativeName>
        <fullName evidence="5">Isochorismate mutase</fullName>
    </alternativeName>
</protein>
<dbReference type="SUPFAM" id="SSF56322">
    <property type="entry name" value="ADC synthase"/>
    <property type="match status" value="1"/>
</dbReference>
<keyword evidence="9" id="KW-1185">Reference proteome</keyword>
<evidence type="ECO:0000256" key="3">
    <source>
        <dbReference type="ARBA" id="ARBA00012824"/>
    </source>
</evidence>
<dbReference type="NCBIfam" id="TIGR00543">
    <property type="entry name" value="isochor_syn"/>
    <property type="match status" value="1"/>
</dbReference>
<dbReference type="Pfam" id="PF00425">
    <property type="entry name" value="Chorismate_bind"/>
    <property type="match status" value="1"/>
</dbReference>
<evidence type="ECO:0000259" key="7">
    <source>
        <dbReference type="Pfam" id="PF00425"/>
    </source>
</evidence>
<keyword evidence="4" id="KW-0413">Isomerase</keyword>
<comment type="similarity">
    <text evidence="2">Belongs to the isochorismate synthase family.</text>
</comment>
<dbReference type="PRINTS" id="PR00095">
    <property type="entry name" value="ANTSNTHASEI"/>
</dbReference>
<evidence type="ECO:0000313" key="8">
    <source>
        <dbReference type="EMBL" id="AIG64254.1"/>
    </source>
</evidence>
<evidence type="ECO:0000256" key="2">
    <source>
        <dbReference type="ARBA" id="ARBA00005297"/>
    </source>
</evidence>
<dbReference type="PANTHER" id="PTHR42839">
    <property type="entry name" value="ISOCHORISMATE SYNTHASE ENTC"/>
    <property type="match status" value="1"/>
</dbReference>
<dbReference type="Proteomes" id="UP000028504">
    <property type="component" value="Chromosome"/>
</dbReference>
<evidence type="ECO:0000256" key="5">
    <source>
        <dbReference type="ARBA" id="ARBA00041564"/>
    </source>
</evidence>
<evidence type="ECO:0000256" key="6">
    <source>
        <dbReference type="SAM" id="MobiDB-lite"/>
    </source>
</evidence>
<dbReference type="EMBL" id="CP008944">
    <property type="protein sequence ID" value="AIG64254.1"/>
    <property type="molecule type" value="Genomic_DNA"/>
</dbReference>